<dbReference type="Gene3D" id="2.40.30.10">
    <property type="entry name" value="Translation factors"/>
    <property type="match status" value="1"/>
</dbReference>
<protein>
    <submittedName>
        <fullName evidence="10">Ferredoxin-NADP reductase</fullName>
    </submittedName>
</protein>
<dbReference type="PANTHER" id="PTHR47354">
    <property type="entry name" value="NADH OXIDOREDUCTASE HCR"/>
    <property type="match status" value="1"/>
</dbReference>
<dbReference type="Pfam" id="PF00111">
    <property type="entry name" value="Fer2"/>
    <property type="match status" value="1"/>
</dbReference>
<dbReference type="OrthoDB" id="9796486at2"/>
<dbReference type="InterPro" id="IPR001041">
    <property type="entry name" value="2Fe-2S_ferredoxin-type"/>
</dbReference>
<dbReference type="GO" id="GO:0046872">
    <property type="term" value="F:metal ion binding"/>
    <property type="evidence" value="ECO:0007669"/>
    <property type="project" value="UniProtKB-KW"/>
</dbReference>
<comment type="cofactor">
    <cofactor evidence="1">
        <name>FAD</name>
        <dbReference type="ChEBI" id="CHEBI:57692"/>
    </cofactor>
</comment>
<evidence type="ECO:0000256" key="5">
    <source>
        <dbReference type="ARBA" id="ARBA00022827"/>
    </source>
</evidence>
<dbReference type="GO" id="GO:0016491">
    <property type="term" value="F:oxidoreductase activity"/>
    <property type="evidence" value="ECO:0007669"/>
    <property type="project" value="UniProtKB-KW"/>
</dbReference>
<evidence type="ECO:0000256" key="1">
    <source>
        <dbReference type="ARBA" id="ARBA00001974"/>
    </source>
</evidence>
<dbReference type="RefSeq" id="WP_091111459.1">
    <property type="nucleotide sequence ID" value="NZ_BKAF01000009.1"/>
</dbReference>
<dbReference type="PRINTS" id="PR00406">
    <property type="entry name" value="CYTB5RDTASE"/>
</dbReference>
<dbReference type="AlphaFoldDB" id="A0A1I3EYL0"/>
<dbReference type="STRING" id="1005945.SAMN05216561_104134"/>
<evidence type="ECO:0000256" key="8">
    <source>
        <dbReference type="ARBA" id="ARBA00023014"/>
    </source>
</evidence>
<dbReference type="Proteomes" id="UP000198649">
    <property type="component" value="Unassembled WGS sequence"/>
</dbReference>
<evidence type="ECO:0000313" key="10">
    <source>
        <dbReference type="EMBL" id="SFI04022.1"/>
    </source>
</evidence>
<sequence length="374" mass="39975">MSLTASPLQSLLRSRALAALTSPHGVDRYLEQVNPMWAAHEVRARVVSVRRETVGVDTAPVATLTLQPTATWGGHRAGQYVQVGVDLPGSAKRFTRCFSISSAASAPGEQFTLTIRAHDEGQVSSFLVAQAQPGQMIHLSQAMGDFTLTESPATPTINHLVMISGGSGITPVMSMVRTLLRDGYDGRANRKVTFLHYARSPEDQIFAEELAEIAAGDNHVDVHLRYGDRVFSEFELRRLVPDFRDVDTWACGPGGLIELVHAAYGVDVGSAQGSRLRVEFFKPPMTVSGPAEGQVSFSRSGAGAANTGASLLEQAEALGLEPEFGCRMGICFSCTKTKTEGTVRNVVTGAESSLPDEDIQICVSAPVGDCVVDL</sequence>
<dbReference type="InterPro" id="IPR050415">
    <property type="entry name" value="MRET"/>
</dbReference>
<evidence type="ECO:0000256" key="2">
    <source>
        <dbReference type="ARBA" id="ARBA00022630"/>
    </source>
</evidence>
<keyword evidence="11" id="KW-1185">Reference proteome</keyword>
<evidence type="ECO:0000256" key="4">
    <source>
        <dbReference type="ARBA" id="ARBA00022723"/>
    </source>
</evidence>
<evidence type="ECO:0000313" key="11">
    <source>
        <dbReference type="Proteomes" id="UP000198649"/>
    </source>
</evidence>
<evidence type="ECO:0000256" key="6">
    <source>
        <dbReference type="ARBA" id="ARBA00023002"/>
    </source>
</evidence>
<evidence type="ECO:0000256" key="7">
    <source>
        <dbReference type="ARBA" id="ARBA00023004"/>
    </source>
</evidence>
<organism evidence="10 11">
    <name type="scientific">Nocardioides psychrotolerans</name>
    <dbReference type="NCBI Taxonomy" id="1005945"/>
    <lineage>
        <taxon>Bacteria</taxon>
        <taxon>Bacillati</taxon>
        <taxon>Actinomycetota</taxon>
        <taxon>Actinomycetes</taxon>
        <taxon>Propionibacteriales</taxon>
        <taxon>Nocardioidaceae</taxon>
        <taxon>Nocardioides</taxon>
    </lineage>
</organism>
<keyword evidence="7" id="KW-0408">Iron</keyword>
<proteinExistence type="predicted"/>
<gene>
    <name evidence="10" type="ORF">SAMN05216561_104134</name>
</gene>
<evidence type="ECO:0000259" key="9">
    <source>
        <dbReference type="PROSITE" id="PS51384"/>
    </source>
</evidence>
<dbReference type="Pfam" id="PF00970">
    <property type="entry name" value="FAD_binding_6"/>
    <property type="match status" value="1"/>
</dbReference>
<evidence type="ECO:0000256" key="3">
    <source>
        <dbReference type="ARBA" id="ARBA00022714"/>
    </source>
</evidence>
<feature type="domain" description="FAD-binding FR-type" evidence="9">
    <location>
        <begin position="39"/>
        <end position="149"/>
    </location>
</feature>
<dbReference type="InterPro" id="IPR036010">
    <property type="entry name" value="2Fe-2S_ferredoxin-like_sf"/>
</dbReference>
<keyword evidence="8" id="KW-0411">Iron-sulfur</keyword>
<dbReference type="Gene3D" id="3.10.20.30">
    <property type="match status" value="1"/>
</dbReference>
<dbReference type="PANTHER" id="PTHR47354:SF6">
    <property type="entry name" value="NADH OXIDOREDUCTASE HCR"/>
    <property type="match status" value="1"/>
</dbReference>
<dbReference type="SUPFAM" id="SSF63380">
    <property type="entry name" value="Riboflavin synthase domain-like"/>
    <property type="match status" value="1"/>
</dbReference>
<dbReference type="PROSITE" id="PS51384">
    <property type="entry name" value="FAD_FR"/>
    <property type="match status" value="1"/>
</dbReference>
<dbReference type="SUPFAM" id="SSF52343">
    <property type="entry name" value="Ferredoxin reductase-like, C-terminal NADP-linked domain"/>
    <property type="match status" value="1"/>
</dbReference>
<dbReference type="InterPro" id="IPR017938">
    <property type="entry name" value="Riboflavin_synthase-like_b-brl"/>
</dbReference>
<dbReference type="Pfam" id="PF00175">
    <property type="entry name" value="NAD_binding_1"/>
    <property type="match status" value="1"/>
</dbReference>
<dbReference type="InterPro" id="IPR039261">
    <property type="entry name" value="FNR_nucleotide-bd"/>
</dbReference>
<dbReference type="GO" id="GO:0051537">
    <property type="term" value="F:2 iron, 2 sulfur cluster binding"/>
    <property type="evidence" value="ECO:0007669"/>
    <property type="project" value="UniProtKB-KW"/>
</dbReference>
<dbReference type="InterPro" id="IPR001433">
    <property type="entry name" value="OxRdtase_FAD/NAD-bd"/>
</dbReference>
<keyword evidence="6" id="KW-0560">Oxidoreductase</keyword>
<dbReference type="InterPro" id="IPR001709">
    <property type="entry name" value="Flavoprot_Pyr_Nucl_cyt_Rdtase"/>
</dbReference>
<dbReference type="InterPro" id="IPR012675">
    <property type="entry name" value="Beta-grasp_dom_sf"/>
</dbReference>
<dbReference type="InterPro" id="IPR008333">
    <property type="entry name" value="Cbr1-like_FAD-bd_dom"/>
</dbReference>
<dbReference type="EMBL" id="FOQG01000004">
    <property type="protein sequence ID" value="SFI04022.1"/>
    <property type="molecule type" value="Genomic_DNA"/>
</dbReference>
<dbReference type="SUPFAM" id="SSF54292">
    <property type="entry name" value="2Fe-2S ferredoxin-like"/>
    <property type="match status" value="1"/>
</dbReference>
<keyword evidence="2" id="KW-0285">Flavoprotein</keyword>
<keyword evidence="3" id="KW-0001">2Fe-2S</keyword>
<dbReference type="PRINTS" id="PR00371">
    <property type="entry name" value="FPNCR"/>
</dbReference>
<name>A0A1I3EYL0_9ACTN</name>
<dbReference type="CDD" id="cd00207">
    <property type="entry name" value="fer2"/>
    <property type="match status" value="1"/>
</dbReference>
<keyword evidence="5" id="KW-0274">FAD</keyword>
<dbReference type="Gene3D" id="3.40.50.80">
    <property type="entry name" value="Nucleotide-binding domain of ferredoxin-NADP reductase (FNR) module"/>
    <property type="match status" value="1"/>
</dbReference>
<keyword evidence="4" id="KW-0479">Metal-binding</keyword>
<accession>A0A1I3EYL0</accession>
<reference evidence="10 11" key="1">
    <citation type="submission" date="2016-10" db="EMBL/GenBank/DDBJ databases">
        <authorList>
            <person name="de Groot N.N."/>
        </authorList>
    </citation>
    <scope>NUCLEOTIDE SEQUENCE [LARGE SCALE GENOMIC DNA]</scope>
    <source>
        <strain evidence="10 11">CGMCC 1.11156</strain>
    </source>
</reference>
<dbReference type="InterPro" id="IPR017927">
    <property type="entry name" value="FAD-bd_FR_type"/>
</dbReference>